<dbReference type="OrthoDB" id="46231at2157"/>
<dbReference type="SUPFAM" id="SSF46785">
    <property type="entry name" value="Winged helix' DNA-binding domain"/>
    <property type="match status" value="1"/>
</dbReference>
<reference evidence="5 6" key="1">
    <citation type="submission" date="2015-12" db="EMBL/GenBank/DDBJ databases">
        <title>Haloprofundus marisrubri gen. nov., sp. nov., an extremely halophilic archaeon isolated from the Discovery deep brine-seawater interface in the Red Sea.</title>
        <authorList>
            <person name="Zhang G."/>
            <person name="Stingl U."/>
            <person name="Rashid M."/>
        </authorList>
    </citation>
    <scope>NUCLEOTIDE SEQUENCE [LARGE SCALE GENOMIC DNA]</scope>
    <source>
        <strain evidence="5 6">SB9</strain>
    </source>
</reference>
<protein>
    <submittedName>
        <fullName evidence="5">ArsR family transcriptional regulator</fullName>
    </submittedName>
</protein>
<comment type="caution">
    <text evidence="5">The sequence shown here is derived from an EMBL/GenBank/DDBJ whole genome shotgun (WGS) entry which is preliminary data.</text>
</comment>
<dbReference type="NCBIfam" id="NF033788">
    <property type="entry name" value="HTH_metalloreg"/>
    <property type="match status" value="1"/>
</dbReference>
<name>A0A0W1R342_9EURY</name>
<sequence length="132" mass="14548">MSASDRLQRYLSDERGSCTSDALQERLEELEELDAAVGGPDLEADVDLLSALSNETRYKIVRILHTADEELCVCEFAPLLDVSDSAISHALSQLTEVGLLTRRKDGKWRKYKATNRATAILVALDGSRSIVP</sequence>
<evidence type="ECO:0000256" key="1">
    <source>
        <dbReference type="ARBA" id="ARBA00023015"/>
    </source>
</evidence>
<dbReference type="EMBL" id="LOPU01000040">
    <property type="protein sequence ID" value="KTG07731.1"/>
    <property type="molecule type" value="Genomic_DNA"/>
</dbReference>
<dbReference type="InterPro" id="IPR036388">
    <property type="entry name" value="WH-like_DNA-bd_sf"/>
</dbReference>
<feature type="domain" description="HTH arsR-type" evidence="4">
    <location>
        <begin position="37"/>
        <end position="132"/>
    </location>
</feature>
<keyword evidence="2" id="KW-0238">DNA-binding</keyword>
<evidence type="ECO:0000313" key="6">
    <source>
        <dbReference type="Proteomes" id="UP000054387"/>
    </source>
</evidence>
<organism evidence="5 6">
    <name type="scientific">Haloprofundus marisrubri</name>
    <dbReference type="NCBI Taxonomy" id="1514971"/>
    <lineage>
        <taxon>Archaea</taxon>
        <taxon>Methanobacteriati</taxon>
        <taxon>Methanobacteriota</taxon>
        <taxon>Stenosarchaea group</taxon>
        <taxon>Halobacteria</taxon>
        <taxon>Halobacteriales</taxon>
        <taxon>Haloferacaceae</taxon>
        <taxon>Haloprofundus</taxon>
    </lineage>
</organism>
<evidence type="ECO:0000259" key="4">
    <source>
        <dbReference type="PROSITE" id="PS50987"/>
    </source>
</evidence>
<keyword evidence="6" id="KW-1185">Reference proteome</keyword>
<dbReference type="SMART" id="SM00418">
    <property type="entry name" value="HTH_ARSR"/>
    <property type="match status" value="1"/>
</dbReference>
<dbReference type="InterPro" id="IPR036390">
    <property type="entry name" value="WH_DNA-bd_sf"/>
</dbReference>
<proteinExistence type="predicted"/>
<gene>
    <name evidence="5" type="ORF">AUR64_02505</name>
</gene>
<keyword evidence="3" id="KW-0804">Transcription</keyword>
<dbReference type="GO" id="GO:0003700">
    <property type="term" value="F:DNA-binding transcription factor activity"/>
    <property type="evidence" value="ECO:0007669"/>
    <property type="project" value="InterPro"/>
</dbReference>
<dbReference type="GO" id="GO:0003677">
    <property type="term" value="F:DNA binding"/>
    <property type="evidence" value="ECO:0007669"/>
    <property type="project" value="UniProtKB-KW"/>
</dbReference>
<dbReference type="STRING" id="1514971.AUR64_02505"/>
<dbReference type="RefSeq" id="WP_058583562.1">
    <property type="nucleotide sequence ID" value="NZ_LOPU01000040.1"/>
</dbReference>
<dbReference type="CDD" id="cd00090">
    <property type="entry name" value="HTH_ARSR"/>
    <property type="match status" value="1"/>
</dbReference>
<dbReference type="Pfam" id="PF01022">
    <property type="entry name" value="HTH_5"/>
    <property type="match status" value="1"/>
</dbReference>
<dbReference type="PRINTS" id="PR00778">
    <property type="entry name" value="HTHARSR"/>
</dbReference>
<dbReference type="InterPro" id="IPR051081">
    <property type="entry name" value="HTH_MetalResp_TranReg"/>
</dbReference>
<dbReference type="PANTHER" id="PTHR33154:SF33">
    <property type="entry name" value="TRANSCRIPTIONAL REPRESSOR SDPR"/>
    <property type="match status" value="1"/>
</dbReference>
<dbReference type="PANTHER" id="PTHR33154">
    <property type="entry name" value="TRANSCRIPTIONAL REGULATOR, ARSR FAMILY"/>
    <property type="match status" value="1"/>
</dbReference>
<dbReference type="AlphaFoldDB" id="A0A0W1R342"/>
<accession>A0A0W1R342</accession>
<dbReference type="Proteomes" id="UP000054387">
    <property type="component" value="Unassembled WGS sequence"/>
</dbReference>
<evidence type="ECO:0000313" key="5">
    <source>
        <dbReference type="EMBL" id="KTG07731.1"/>
    </source>
</evidence>
<dbReference type="InterPro" id="IPR001845">
    <property type="entry name" value="HTH_ArsR_DNA-bd_dom"/>
</dbReference>
<dbReference type="PROSITE" id="PS50987">
    <property type="entry name" value="HTH_ARSR_2"/>
    <property type="match status" value="1"/>
</dbReference>
<evidence type="ECO:0000256" key="3">
    <source>
        <dbReference type="ARBA" id="ARBA00023163"/>
    </source>
</evidence>
<dbReference type="InterPro" id="IPR011991">
    <property type="entry name" value="ArsR-like_HTH"/>
</dbReference>
<dbReference type="Gene3D" id="1.10.10.10">
    <property type="entry name" value="Winged helix-like DNA-binding domain superfamily/Winged helix DNA-binding domain"/>
    <property type="match status" value="1"/>
</dbReference>
<keyword evidence="1" id="KW-0805">Transcription regulation</keyword>
<evidence type="ECO:0000256" key="2">
    <source>
        <dbReference type="ARBA" id="ARBA00023125"/>
    </source>
</evidence>